<dbReference type="InterPro" id="IPR013149">
    <property type="entry name" value="ADH-like_C"/>
</dbReference>
<dbReference type="SUPFAM" id="SSF51735">
    <property type="entry name" value="NAD(P)-binding Rossmann-fold domains"/>
    <property type="match status" value="1"/>
</dbReference>
<name>A0A9P7YKK9_9HELO</name>
<dbReference type="PANTHER" id="PTHR43482">
    <property type="entry name" value="PROTEIN AST1-RELATED"/>
    <property type="match status" value="1"/>
</dbReference>
<dbReference type="InterPro" id="IPR011032">
    <property type="entry name" value="GroES-like_sf"/>
</dbReference>
<feature type="domain" description="Enoyl reductase (ER)" evidence="1">
    <location>
        <begin position="14"/>
        <end position="315"/>
    </location>
</feature>
<dbReference type="InterPro" id="IPR020843">
    <property type="entry name" value="ER"/>
</dbReference>
<dbReference type="Gene3D" id="3.90.180.10">
    <property type="entry name" value="Medium-chain alcohol dehydrogenases, catalytic domain"/>
    <property type="match status" value="1"/>
</dbReference>
<evidence type="ECO:0000313" key="2">
    <source>
        <dbReference type="EMBL" id="KAG9235255.1"/>
    </source>
</evidence>
<dbReference type="AlphaFoldDB" id="A0A9P7YKK9"/>
<gene>
    <name evidence="2" type="ORF">BJ875DRAFT_374635</name>
</gene>
<accession>A0A9P7YKK9</accession>
<organism evidence="2 3">
    <name type="scientific">Amylocarpus encephaloides</name>
    <dbReference type="NCBI Taxonomy" id="45428"/>
    <lineage>
        <taxon>Eukaryota</taxon>
        <taxon>Fungi</taxon>
        <taxon>Dikarya</taxon>
        <taxon>Ascomycota</taxon>
        <taxon>Pezizomycotina</taxon>
        <taxon>Leotiomycetes</taxon>
        <taxon>Helotiales</taxon>
        <taxon>Helotiales incertae sedis</taxon>
        <taxon>Amylocarpus</taxon>
    </lineage>
</organism>
<dbReference type="InterPro" id="IPR052585">
    <property type="entry name" value="Lipid_raft_assoc_Zn_ADH"/>
</dbReference>
<proteinExistence type="predicted"/>
<dbReference type="SMART" id="SM00829">
    <property type="entry name" value="PKS_ER"/>
    <property type="match status" value="1"/>
</dbReference>
<evidence type="ECO:0000313" key="3">
    <source>
        <dbReference type="Proteomes" id="UP000824998"/>
    </source>
</evidence>
<dbReference type="Pfam" id="PF08240">
    <property type="entry name" value="ADH_N"/>
    <property type="match status" value="1"/>
</dbReference>
<dbReference type="Proteomes" id="UP000824998">
    <property type="component" value="Unassembled WGS sequence"/>
</dbReference>
<keyword evidence="3" id="KW-1185">Reference proteome</keyword>
<dbReference type="GO" id="GO:0016491">
    <property type="term" value="F:oxidoreductase activity"/>
    <property type="evidence" value="ECO:0007669"/>
    <property type="project" value="InterPro"/>
</dbReference>
<sequence>MTTMKALQVTKTEGTPTLTFTDVRKPTLRPGYIIVQVKASAIQPSDIVNSKGGFPQTTFPRVVGRDYSGVIVEGPVNFMRNEVFGTSGDKQAFTVDGAQAEFILVPEDAVAPKPKSLTFTQAATVGVPFTTAGITLKRSGAKRGDNVLVVGANGAVGSAVVQLAKGKGCRVLEASRHETADINTAKDPEMKSVDVLTDGKGVEVVIDTVGQPEMTRAAISKLARGGTLAFIAGPKSGNQDLTFNMVDFYQTERNLVGVNSLWYTAEELATELKTVSEMFDNDLLEAGKEWEQVKLKDAVEAYGKASLRGAAKYVVVIE</sequence>
<dbReference type="InterPro" id="IPR013154">
    <property type="entry name" value="ADH-like_N"/>
</dbReference>
<reference evidence="2" key="1">
    <citation type="journal article" date="2021" name="IMA Fungus">
        <title>Genomic characterization of three marine fungi, including Emericellopsis atlantica sp. nov. with signatures of a generalist lifestyle and marine biomass degradation.</title>
        <authorList>
            <person name="Hagestad O.C."/>
            <person name="Hou L."/>
            <person name="Andersen J.H."/>
            <person name="Hansen E.H."/>
            <person name="Altermark B."/>
            <person name="Li C."/>
            <person name="Kuhnert E."/>
            <person name="Cox R.J."/>
            <person name="Crous P.W."/>
            <person name="Spatafora J.W."/>
            <person name="Lail K."/>
            <person name="Amirebrahimi M."/>
            <person name="Lipzen A."/>
            <person name="Pangilinan J."/>
            <person name="Andreopoulos W."/>
            <person name="Hayes R.D."/>
            <person name="Ng V."/>
            <person name="Grigoriev I.V."/>
            <person name="Jackson S.A."/>
            <person name="Sutton T.D.S."/>
            <person name="Dobson A.D.W."/>
            <person name="Rama T."/>
        </authorList>
    </citation>
    <scope>NUCLEOTIDE SEQUENCE</scope>
    <source>
        <strain evidence="2">TRa018bII</strain>
    </source>
</reference>
<comment type="caution">
    <text evidence="2">The sequence shown here is derived from an EMBL/GenBank/DDBJ whole genome shotgun (WGS) entry which is preliminary data.</text>
</comment>
<dbReference type="Pfam" id="PF00107">
    <property type="entry name" value="ADH_zinc_N"/>
    <property type="match status" value="1"/>
</dbReference>
<dbReference type="EMBL" id="MU251437">
    <property type="protein sequence ID" value="KAG9235255.1"/>
    <property type="molecule type" value="Genomic_DNA"/>
</dbReference>
<dbReference type="PANTHER" id="PTHR43482:SF1">
    <property type="entry name" value="PROTEIN AST1-RELATED"/>
    <property type="match status" value="1"/>
</dbReference>
<evidence type="ECO:0000259" key="1">
    <source>
        <dbReference type="SMART" id="SM00829"/>
    </source>
</evidence>
<dbReference type="SUPFAM" id="SSF50129">
    <property type="entry name" value="GroES-like"/>
    <property type="match status" value="1"/>
</dbReference>
<protein>
    <submittedName>
        <fullName evidence="2">Zinc-type alcohol dehydrogenase-like protein</fullName>
    </submittedName>
</protein>
<dbReference type="OrthoDB" id="3509362at2759"/>
<dbReference type="InterPro" id="IPR036291">
    <property type="entry name" value="NAD(P)-bd_dom_sf"/>
</dbReference>